<feature type="domain" description="Glutaredoxin" evidence="1">
    <location>
        <begin position="4"/>
        <end position="62"/>
    </location>
</feature>
<dbReference type="EMBL" id="FPAO01000005">
    <property type="protein sequence ID" value="SFT62618.1"/>
    <property type="molecule type" value="Genomic_DNA"/>
</dbReference>
<accession>A0A3G9CRJ9</accession>
<dbReference type="SUPFAM" id="SSF52833">
    <property type="entry name" value="Thioredoxin-like"/>
    <property type="match status" value="1"/>
</dbReference>
<dbReference type="Proteomes" id="UP000323733">
    <property type="component" value="Unassembled WGS sequence"/>
</dbReference>
<reference evidence="3 5" key="2">
    <citation type="submission" date="2016-10" db="EMBL/GenBank/DDBJ databases">
        <authorList>
            <person name="Varghese N."/>
            <person name="Submissions S."/>
        </authorList>
    </citation>
    <scope>NUCLEOTIDE SEQUENCE [LARGE SCALE GENOMIC DNA]</scope>
    <source>
        <strain evidence="3 5">DSM 11855</strain>
    </source>
</reference>
<dbReference type="GeneID" id="41602753"/>
<dbReference type="AlphaFoldDB" id="A0A1I6ZIX4"/>
<organism evidence="3 5">
    <name type="scientific">Methanosarcina thermophila</name>
    <dbReference type="NCBI Taxonomy" id="2210"/>
    <lineage>
        <taxon>Archaea</taxon>
        <taxon>Methanobacteriati</taxon>
        <taxon>Methanobacteriota</taxon>
        <taxon>Stenosarchaea group</taxon>
        <taxon>Methanomicrobia</taxon>
        <taxon>Methanosarcinales</taxon>
        <taxon>Methanosarcinaceae</taxon>
        <taxon>Methanosarcina</taxon>
    </lineage>
</organism>
<name>A0A1I6ZIX4_METTE</name>
<protein>
    <submittedName>
        <fullName evidence="2 3">Glutaredoxin</fullName>
    </submittedName>
</protein>
<sequence length="83" mass="9485">MAKIILYTTDRCPKCNKLKNFLETHSIAFEVADMSTPEALTELRFNGVFTMTAPVLQIDDTFLTHEELFREGEVDSEKIQGIM</sequence>
<evidence type="ECO:0000313" key="5">
    <source>
        <dbReference type="Proteomes" id="UP000323733"/>
    </source>
</evidence>
<dbReference type="InterPro" id="IPR036249">
    <property type="entry name" value="Thioredoxin-like_sf"/>
</dbReference>
<evidence type="ECO:0000259" key="1">
    <source>
        <dbReference type="Pfam" id="PF00462"/>
    </source>
</evidence>
<dbReference type="CDD" id="cd02976">
    <property type="entry name" value="NrdH"/>
    <property type="match status" value="1"/>
</dbReference>
<dbReference type="Proteomes" id="UP000265557">
    <property type="component" value="Chromosome"/>
</dbReference>
<dbReference type="InterPro" id="IPR002109">
    <property type="entry name" value="Glutaredoxin"/>
</dbReference>
<dbReference type="PROSITE" id="PS51354">
    <property type="entry name" value="GLUTAREDOXIN_2"/>
    <property type="match status" value="1"/>
</dbReference>
<proteinExistence type="predicted"/>
<dbReference type="Pfam" id="PF00462">
    <property type="entry name" value="Glutaredoxin"/>
    <property type="match status" value="1"/>
</dbReference>
<gene>
    <name evidence="2" type="ORF">MESMT1_0705</name>
    <name evidence="3" type="ORF">SAMN02910340_01514</name>
</gene>
<evidence type="ECO:0000313" key="2">
    <source>
        <dbReference type="EMBL" id="BAW28635.1"/>
    </source>
</evidence>
<keyword evidence="5" id="KW-1185">Reference proteome</keyword>
<accession>A0A1I6ZIX4</accession>
<evidence type="ECO:0000313" key="3">
    <source>
        <dbReference type="EMBL" id="SFT62618.1"/>
    </source>
</evidence>
<reference evidence="2 4" key="1">
    <citation type="submission" date="2016-09" db="EMBL/GenBank/DDBJ databases">
        <title>Complete Genome Sequence of Methanosarcina thermophila MT-1.</title>
        <authorList>
            <person name="Kouzuma A."/>
        </authorList>
    </citation>
    <scope>NUCLEOTIDE SEQUENCE [LARGE SCALE GENOMIC DNA]</scope>
    <source>
        <strain evidence="2 4">MT-1</strain>
    </source>
</reference>
<evidence type="ECO:0000313" key="4">
    <source>
        <dbReference type="Proteomes" id="UP000265557"/>
    </source>
</evidence>
<dbReference type="EMBL" id="AP017646">
    <property type="protein sequence ID" value="BAW28635.1"/>
    <property type="molecule type" value="Genomic_DNA"/>
</dbReference>
<dbReference type="RefSeq" id="WP_048167631.1">
    <property type="nucleotide sequence ID" value="NZ_FPAO01000005.1"/>
</dbReference>
<dbReference type="Gene3D" id="3.40.30.10">
    <property type="entry name" value="Glutaredoxin"/>
    <property type="match status" value="1"/>
</dbReference>